<reference evidence="3 4" key="1">
    <citation type="submission" date="2018-06" db="EMBL/GenBank/DDBJ databases">
        <authorList>
            <consortium name="Pathogen Informatics"/>
            <person name="Doyle S."/>
        </authorList>
    </citation>
    <scope>NUCLEOTIDE SEQUENCE [LARGE SCALE GENOMIC DNA]</scope>
    <source>
        <strain evidence="4">NCTC 11391</strain>
    </source>
</reference>
<dbReference type="PANTHER" id="PTHR30336:SF4">
    <property type="entry name" value="ENVELOPE BIOGENESIS FACTOR ELYC"/>
    <property type="match status" value="1"/>
</dbReference>
<dbReference type="GO" id="GO:0005886">
    <property type="term" value="C:plasma membrane"/>
    <property type="evidence" value="ECO:0007669"/>
    <property type="project" value="TreeGrafter"/>
</dbReference>
<dbReference type="Proteomes" id="UP000254082">
    <property type="component" value="Unassembled WGS sequence"/>
</dbReference>
<evidence type="ECO:0000256" key="1">
    <source>
        <dbReference type="SAM" id="Phobius"/>
    </source>
</evidence>
<organism evidence="3 4">
    <name type="scientific">Streptococcus downei MFe28</name>
    <dbReference type="NCBI Taxonomy" id="764290"/>
    <lineage>
        <taxon>Bacteria</taxon>
        <taxon>Bacillati</taxon>
        <taxon>Bacillota</taxon>
        <taxon>Bacilli</taxon>
        <taxon>Lactobacillales</taxon>
        <taxon>Streptococcaceae</taxon>
        <taxon>Streptococcus</taxon>
    </lineage>
</organism>
<feature type="transmembrane region" description="Helical" evidence="1">
    <location>
        <begin position="61"/>
        <end position="85"/>
    </location>
</feature>
<dbReference type="InterPro" id="IPR014729">
    <property type="entry name" value="Rossmann-like_a/b/a_fold"/>
</dbReference>
<dbReference type="AlphaFoldDB" id="A0A380JB76"/>
<dbReference type="InterPro" id="IPR003848">
    <property type="entry name" value="DUF218"/>
</dbReference>
<feature type="transmembrane region" description="Helical" evidence="1">
    <location>
        <begin position="97"/>
        <end position="117"/>
    </location>
</feature>
<dbReference type="EMBL" id="UHFA01000002">
    <property type="protein sequence ID" value="SUN35232.1"/>
    <property type="molecule type" value="Genomic_DNA"/>
</dbReference>
<dbReference type="InterPro" id="IPR051599">
    <property type="entry name" value="Cell_Envelope_Assoc"/>
</dbReference>
<feature type="transmembrane region" description="Helical" evidence="1">
    <location>
        <begin position="6"/>
        <end position="22"/>
    </location>
</feature>
<name>A0A380JB76_STRDO</name>
<sequence length="338" mass="37998">MTILPLVLLTIFFLVLLGLTYYREPRTLLLGIYFVLALLFLGATLFYLANQFDLRILKFLLSLAIFLVILPLLAGPSILIITLLVKGIQLIKREGHALKNLLSLGIGLGLLAFPYLFQMIASHYKENSLVTGLLSLVTTMVIYLILLISAYTISSFLNLIHWFKRPIDYVLVLGSGLMGDKVTPLLASRIKKGIEIYQKHPDCRLILSGGQGKDELIAEGQAMAKYALSQGVPEKDIIIEDRSKNTRENLQFSSHLMANKANLAIVTNYYHLFRALLIARDLGIPCIGYGAKTKFYFSLNAYIREFIGYLYFKCRLHGGVLLFIVALHLVLIGWSLLR</sequence>
<evidence type="ECO:0000259" key="2">
    <source>
        <dbReference type="Pfam" id="PF02698"/>
    </source>
</evidence>
<accession>A0A380JB76</accession>
<dbReference type="OrthoDB" id="9782395at2"/>
<gene>
    <name evidence="3" type="ORF">NCTC11391_00208</name>
</gene>
<dbReference type="Pfam" id="PF02698">
    <property type="entry name" value="DUF218"/>
    <property type="match status" value="1"/>
</dbReference>
<evidence type="ECO:0000313" key="4">
    <source>
        <dbReference type="Proteomes" id="UP000254082"/>
    </source>
</evidence>
<keyword evidence="4" id="KW-1185">Reference proteome</keyword>
<feature type="transmembrane region" description="Helical" evidence="1">
    <location>
        <begin position="319"/>
        <end position="337"/>
    </location>
</feature>
<dbReference type="GO" id="GO:0043164">
    <property type="term" value="P:Gram-negative-bacterium-type cell wall biogenesis"/>
    <property type="evidence" value="ECO:0007669"/>
    <property type="project" value="TreeGrafter"/>
</dbReference>
<keyword evidence="1" id="KW-0812">Transmembrane</keyword>
<dbReference type="Gene3D" id="3.40.50.620">
    <property type="entry name" value="HUPs"/>
    <property type="match status" value="1"/>
</dbReference>
<keyword evidence="1" id="KW-1133">Transmembrane helix</keyword>
<dbReference type="CDD" id="cd06259">
    <property type="entry name" value="YdcF-like"/>
    <property type="match status" value="1"/>
</dbReference>
<proteinExistence type="predicted"/>
<dbReference type="PANTHER" id="PTHR30336">
    <property type="entry name" value="INNER MEMBRANE PROTEIN, PROBABLE PERMEASE"/>
    <property type="match status" value="1"/>
</dbReference>
<feature type="transmembrane region" description="Helical" evidence="1">
    <location>
        <begin position="29"/>
        <end position="49"/>
    </location>
</feature>
<dbReference type="GO" id="GO:0000270">
    <property type="term" value="P:peptidoglycan metabolic process"/>
    <property type="evidence" value="ECO:0007669"/>
    <property type="project" value="TreeGrafter"/>
</dbReference>
<feature type="domain" description="DUF218" evidence="2">
    <location>
        <begin position="168"/>
        <end position="308"/>
    </location>
</feature>
<dbReference type="RefSeq" id="WP_002996143.1">
    <property type="nucleotide sequence ID" value="NZ_UHFA01000002.1"/>
</dbReference>
<evidence type="ECO:0000313" key="3">
    <source>
        <dbReference type="EMBL" id="SUN35232.1"/>
    </source>
</evidence>
<protein>
    <submittedName>
        <fullName evidence="3">Membrane protein</fullName>
    </submittedName>
</protein>
<feature type="transmembrane region" description="Helical" evidence="1">
    <location>
        <begin position="129"/>
        <end position="157"/>
    </location>
</feature>
<keyword evidence="1" id="KW-0472">Membrane</keyword>